<proteinExistence type="inferred from homology"/>
<dbReference type="InterPro" id="IPR004638">
    <property type="entry name" value="EmrB-like"/>
</dbReference>
<evidence type="ECO:0000256" key="8">
    <source>
        <dbReference type="SAM" id="Phobius"/>
    </source>
</evidence>
<evidence type="ECO:0000259" key="9">
    <source>
        <dbReference type="PROSITE" id="PS50850"/>
    </source>
</evidence>
<evidence type="ECO:0000313" key="11">
    <source>
        <dbReference type="Proteomes" id="UP000733379"/>
    </source>
</evidence>
<dbReference type="Proteomes" id="UP000733379">
    <property type="component" value="Unassembled WGS sequence"/>
</dbReference>
<feature type="transmembrane region" description="Helical" evidence="8">
    <location>
        <begin position="312"/>
        <end position="333"/>
    </location>
</feature>
<feature type="transmembrane region" description="Helical" evidence="8">
    <location>
        <begin position="111"/>
        <end position="132"/>
    </location>
</feature>
<protein>
    <submittedName>
        <fullName evidence="10">DHA2 family efflux MFS transporter permease subunit</fullName>
    </submittedName>
</protein>
<name>A0ABS6B5K8_9NOCA</name>
<dbReference type="RefSeq" id="WP_215920357.1">
    <property type="nucleotide sequence ID" value="NZ_JAHKNI010000008.1"/>
</dbReference>
<keyword evidence="5 8" id="KW-0812">Transmembrane</keyword>
<keyword evidence="3" id="KW-0813">Transport</keyword>
<dbReference type="EMBL" id="JAHKNI010000008">
    <property type="protein sequence ID" value="MBU3064469.1"/>
    <property type="molecule type" value="Genomic_DNA"/>
</dbReference>
<dbReference type="PANTHER" id="PTHR42718">
    <property type="entry name" value="MAJOR FACILITATOR SUPERFAMILY MULTIDRUG TRANSPORTER MFSC"/>
    <property type="match status" value="1"/>
</dbReference>
<dbReference type="PANTHER" id="PTHR42718:SF9">
    <property type="entry name" value="MAJOR FACILITATOR SUPERFAMILY MULTIDRUG TRANSPORTER MFSC"/>
    <property type="match status" value="1"/>
</dbReference>
<feature type="transmembrane region" description="Helical" evidence="8">
    <location>
        <begin position="369"/>
        <end position="395"/>
    </location>
</feature>
<dbReference type="PROSITE" id="PS50850">
    <property type="entry name" value="MFS"/>
    <property type="match status" value="1"/>
</dbReference>
<feature type="transmembrane region" description="Helical" evidence="8">
    <location>
        <begin position="474"/>
        <end position="492"/>
    </location>
</feature>
<dbReference type="CDD" id="cd17503">
    <property type="entry name" value="MFS_LmrB_MDR_like"/>
    <property type="match status" value="1"/>
</dbReference>
<evidence type="ECO:0000313" key="10">
    <source>
        <dbReference type="EMBL" id="MBU3064469.1"/>
    </source>
</evidence>
<feature type="transmembrane region" description="Helical" evidence="8">
    <location>
        <begin position="279"/>
        <end position="300"/>
    </location>
</feature>
<reference evidence="10 11" key="1">
    <citation type="submission" date="2021-06" db="EMBL/GenBank/DDBJ databases">
        <title>Actinomycetes sequencing.</title>
        <authorList>
            <person name="Shan Q."/>
        </authorList>
    </citation>
    <scope>NUCLEOTIDE SEQUENCE [LARGE SCALE GENOMIC DNA]</scope>
    <source>
        <strain evidence="10 11">NEAU-G5</strain>
    </source>
</reference>
<comment type="subcellular location">
    <subcellularLocation>
        <location evidence="1">Cell membrane</location>
        <topology evidence="1">Multi-pass membrane protein</topology>
    </subcellularLocation>
</comment>
<evidence type="ECO:0000256" key="6">
    <source>
        <dbReference type="ARBA" id="ARBA00022989"/>
    </source>
</evidence>
<dbReference type="InterPro" id="IPR036259">
    <property type="entry name" value="MFS_trans_sf"/>
</dbReference>
<evidence type="ECO:0000256" key="2">
    <source>
        <dbReference type="ARBA" id="ARBA00008537"/>
    </source>
</evidence>
<organism evidence="10 11">
    <name type="scientific">Nocardia albiluteola</name>
    <dbReference type="NCBI Taxonomy" id="2842303"/>
    <lineage>
        <taxon>Bacteria</taxon>
        <taxon>Bacillati</taxon>
        <taxon>Actinomycetota</taxon>
        <taxon>Actinomycetes</taxon>
        <taxon>Mycobacteriales</taxon>
        <taxon>Nocardiaceae</taxon>
        <taxon>Nocardia</taxon>
    </lineage>
</organism>
<feature type="transmembrane region" description="Helical" evidence="8">
    <location>
        <begin position="55"/>
        <end position="74"/>
    </location>
</feature>
<comment type="caution">
    <text evidence="10">The sequence shown here is derived from an EMBL/GenBank/DDBJ whole genome shotgun (WGS) entry which is preliminary data.</text>
</comment>
<dbReference type="InterPro" id="IPR011701">
    <property type="entry name" value="MFS"/>
</dbReference>
<feature type="transmembrane region" description="Helical" evidence="8">
    <location>
        <begin position="212"/>
        <end position="232"/>
    </location>
</feature>
<evidence type="ECO:0000256" key="1">
    <source>
        <dbReference type="ARBA" id="ARBA00004651"/>
    </source>
</evidence>
<dbReference type="Pfam" id="PF07690">
    <property type="entry name" value="MFS_1"/>
    <property type="match status" value="1"/>
</dbReference>
<gene>
    <name evidence="10" type="ORF">KO481_23415</name>
</gene>
<evidence type="ECO:0000256" key="7">
    <source>
        <dbReference type="ARBA" id="ARBA00023136"/>
    </source>
</evidence>
<feature type="transmembrane region" description="Helical" evidence="8">
    <location>
        <begin position="86"/>
        <end position="105"/>
    </location>
</feature>
<feature type="transmembrane region" description="Helical" evidence="8">
    <location>
        <begin position="345"/>
        <end position="363"/>
    </location>
</feature>
<feature type="transmembrane region" description="Helical" evidence="8">
    <location>
        <begin position="20"/>
        <end position="43"/>
    </location>
</feature>
<keyword evidence="6 8" id="KW-1133">Transmembrane helix</keyword>
<sequence length="512" mass="54003">MRAAEPVPASDKIDIAVLKVAGVVVLGAIMSILDITVVTIAIPTFQSTFHTAYTSAAWSMTGYTLALATVIPLTGWAADRFGTKRLYMMALSFFVIGSVLCSTAWNIESLIGFRVIQGLGGGMLMPLGMTIMTKAAGPERIGRVMAVLGVPMLLGPILGPIVGGWLIGVHWFGMAGWHWIFLINLPIGIVALILAYVVFAADRPEPTQSFDFVGMLLASPGLALFLYGVSSIPQKHTVFAAGVLIPALIGLALLVAFVPHALRAEHPLIDLHLFRNRALTFAVLTMVFFAVAFFGSGLLLPSYLQQVRGLSALHSGLMLAPQGLGAMLTIPIAGRLVDKIGPGKIVMTGIVVIAIGTAFLTQLHADTSYVALIAALFVMGLGMGCTMMPVMSAAIQTLTQAQVARGSTLMNIVNQTAGSIGTATMSVILTNLLNGKPFAQPAIASHFNPEIAAKLPPAAIHEGLRQAAWAFSHTYIVAVVLIVITLIPAFFLPRVKAPASTEQVDAPIVMGH</sequence>
<feature type="domain" description="Major facilitator superfamily (MFS) profile" evidence="9">
    <location>
        <begin position="20"/>
        <end position="496"/>
    </location>
</feature>
<accession>A0ABS6B5K8</accession>
<dbReference type="InterPro" id="IPR020846">
    <property type="entry name" value="MFS_dom"/>
</dbReference>
<dbReference type="Gene3D" id="1.20.1720.10">
    <property type="entry name" value="Multidrug resistance protein D"/>
    <property type="match status" value="1"/>
</dbReference>
<evidence type="ECO:0000256" key="3">
    <source>
        <dbReference type="ARBA" id="ARBA00022448"/>
    </source>
</evidence>
<evidence type="ECO:0000256" key="4">
    <source>
        <dbReference type="ARBA" id="ARBA00022475"/>
    </source>
</evidence>
<dbReference type="NCBIfam" id="TIGR00711">
    <property type="entry name" value="efflux_EmrB"/>
    <property type="match status" value="1"/>
</dbReference>
<keyword evidence="11" id="KW-1185">Reference proteome</keyword>
<dbReference type="Gene3D" id="1.20.1250.20">
    <property type="entry name" value="MFS general substrate transporter like domains"/>
    <property type="match status" value="1"/>
</dbReference>
<dbReference type="SUPFAM" id="SSF103473">
    <property type="entry name" value="MFS general substrate transporter"/>
    <property type="match status" value="1"/>
</dbReference>
<feature type="transmembrane region" description="Helical" evidence="8">
    <location>
        <begin position="144"/>
        <end position="167"/>
    </location>
</feature>
<evidence type="ECO:0000256" key="5">
    <source>
        <dbReference type="ARBA" id="ARBA00022692"/>
    </source>
</evidence>
<feature type="transmembrane region" description="Helical" evidence="8">
    <location>
        <begin position="179"/>
        <end position="200"/>
    </location>
</feature>
<feature type="transmembrane region" description="Helical" evidence="8">
    <location>
        <begin position="238"/>
        <end position="258"/>
    </location>
</feature>
<keyword evidence="7 8" id="KW-0472">Membrane</keyword>
<comment type="similarity">
    <text evidence="2">Belongs to the major facilitator superfamily. EmrB family.</text>
</comment>
<keyword evidence="4" id="KW-1003">Cell membrane</keyword>